<keyword evidence="3" id="KW-0067">ATP-binding</keyword>
<feature type="domain" description="SF3 helicase" evidence="4">
    <location>
        <begin position="212"/>
        <end position="371"/>
    </location>
</feature>
<dbReference type="PANTHER" id="PTHR35372">
    <property type="entry name" value="ATP BINDING PROTEIN-RELATED"/>
    <property type="match status" value="1"/>
</dbReference>
<name>A0A918HRF6_9ACTN</name>
<dbReference type="NCBIfam" id="TIGR01613">
    <property type="entry name" value="primase_Cterm"/>
    <property type="match status" value="1"/>
</dbReference>
<protein>
    <submittedName>
        <fullName evidence="5">DNA primase/helicase</fullName>
    </submittedName>
</protein>
<accession>A0A918HRF6</accession>
<dbReference type="Pfam" id="PF19263">
    <property type="entry name" value="DUF5906"/>
    <property type="match status" value="1"/>
</dbReference>
<evidence type="ECO:0000313" key="5">
    <source>
        <dbReference type="EMBL" id="GGT94294.1"/>
    </source>
</evidence>
<dbReference type="InterPro" id="IPR051620">
    <property type="entry name" value="ORF904-like_C"/>
</dbReference>
<dbReference type="Pfam" id="PF08706">
    <property type="entry name" value="D5_N"/>
    <property type="match status" value="1"/>
</dbReference>
<dbReference type="InterPro" id="IPR014015">
    <property type="entry name" value="Helicase_SF3_DNA-vir"/>
</dbReference>
<dbReference type="InterPro" id="IPR027417">
    <property type="entry name" value="P-loop_NTPase"/>
</dbReference>
<evidence type="ECO:0000256" key="2">
    <source>
        <dbReference type="ARBA" id="ARBA00022801"/>
    </source>
</evidence>
<reference evidence="5" key="1">
    <citation type="journal article" date="2014" name="Int. J. Syst. Evol. Microbiol.">
        <title>Complete genome sequence of Corynebacterium casei LMG S-19264T (=DSM 44701T), isolated from a smear-ripened cheese.</title>
        <authorList>
            <consortium name="US DOE Joint Genome Institute (JGI-PGF)"/>
            <person name="Walter F."/>
            <person name="Albersmeier A."/>
            <person name="Kalinowski J."/>
            <person name="Ruckert C."/>
        </authorList>
    </citation>
    <scope>NUCLEOTIDE SEQUENCE</scope>
    <source>
        <strain evidence="5">JCM 4125</strain>
    </source>
</reference>
<dbReference type="RefSeq" id="WP_189717976.1">
    <property type="nucleotide sequence ID" value="NZ_BMSA01000045.1"/>
</dbReference>
<dbReference type="EMBL" id="BMSA01000045">
    <property type="protein sequence ID" value="GGT94294.1"/>
    <property type="molecule type" value="Genomic_DNA"/>
</dbReference>
<dbReference type="SMART" id="SM00885">
    <property type="entry name" value="D5_N"/>
    <property type="match status" value="1"/>
</dbReference>
<proteinExistence type="predicted"/>
<keyword evidence="1" id="KW-0547">Nucleotide-binding</keyword>
<dbReference type="Gene3D" id="3.40.50.300">
    <property type="entry name" value="P-loop containing nucleotide triphosphate hydrolases"/>
    <property type="match status" value="1"/>
</dbReference>
<dbReference type="SUPFAM" id="SSF52540">
    <property type="entry name" value="P-loop containing nucleoside triphosphate hydrolases"/>
    <property type="match status" value="1"/>
</dbReference>
<evidence type="ECO:0000259" key="4">
    <source>
        <dbReference type="PROSITE" id="PS51206"/>
    </source>
</evidence>
<gene>
    <name evidence="5" type="ORF">GCM10010226_85090</name>
</gene>
<reference evidence="5" key="2">
    <citation type="submission" date="2020-09" db="EMBL/GenBank/DDBJ databases">
        <authorList>
            <person name="Sun Q."/>
            <person name="Ohkuma M."/>
        </authorList>
    </citation>
    <scope>NUCLEOTIDE SEQUENCE</scope>
    <source>
        <strain evidence="5">JCM 4125</strain>
    </source>
</reference>
<organism evidence="5 6">
    <name type="scientific">Streptomyces phaeofaciens</name>
    <dbReference type="NCBI Taxonomy" id="68254"/>
    <lineage>
        <taxon>Bacteria</taxon>
        <taxon>Bacillati</taxon>
        <taxon>Actinomycetota</taxon>
        <taxon>Actinomycetes</taxon>
        <taxon>Kitasatosporales</taxon>
        <taxon>Streptomycetaceae</taxon>
        <taxon>Streptomyces</taxon>
    </lineage>
</organism>
<dbReference type="Proteomes" id="UP000646776">
    <property type="component" value="Unassembled WGS sequence"/>
</dbReference>
<dbReference type="InterPro" id="IPR014818">
    <property type="entry name" value="Phage/plasmid_primase_P4_C"/>
</dbReference>
<dbReference type="GO" id="GO:0016787">
    <property type="term" value="F:hydrolase activity"/>
    <property type="evidence" value="ECO:0007669"/>
    <property type="project" value="UniProtKB-KW"/>
</dbReference>
<evidence type="ECO:0000313" key="6">
    <source>
        <dbReference type="Proteomes" id="UP000646776"/>
    </source>
</evidence>
<keyword evidence="6" id="KW-1185">Reference proteome</keyword>
<dbReference type="InterPro" id="IPR045455">
    <property type="entry name" value="NrS-1_pol-like_helicase"/>
</dbReference>
<evidence type="ECO:0000256" key="1">
    <source>
        <dbReference type="ARBA" id="ARBA00022741"/>
    </source>
</evidence>
<dbReference type="InterPro" id="IPR006500">
    <property type="entry name" value="Helicase_put_C_phage/plasmid"/>
</dbReference>
<dbReference type="PANTHER" id="PTHR35372:SF2">
    <property type="entry name" value="SF3 HELICASE DOMAIN-CONTAINING PROTEIN"/>
    <property type="match status" value="1"/>
</dbReference>
<dbReference type="GO" id="GO:0005524">
    <property type="term" value="F:ATP binding"/>
    <property type="evidence" value="ECO:0007669"/>
    <property type="project" value="UniProtKB-KW"/>
</dbReference>
<dbReference type="AlphaFoldDB" id="A0A918HRF6"/>
<keyword evidence="2" id="KW-0378">Hydrolase</keyword>
<sequence length="511" mass="56861">MSTTSSSVPTSRVPESYSASASAQALIGADHPAEYKPVEVLLPSSLTDWGMANLFSKVFGDEYRFVPEHGWYKWAGHRWQLDAKLKAIQHSVFQLAEQMPFPDPRENSSVRFPDRELGKHKKKSLSIAGARALIATAESLPDLMLESNELDADPYALCTPVGIANLRTGGFLEPGRDQAHTRSTMVGPRRMPTPIWDKFLVDTFGDDAEGREMIAYLQRLCGYSISGDVDAQIMPFLFGEGQNGKSVLVAVLLALLGDYADTAPPNFLMAPLYPDHPTEMADLQGRRLVFCSEIDPGAKFDEAKLKLLTGGDQIKARRMRQDFFTFSPTHKLWLIGNHRPTVETGGYSFWRRMRIILFARTVRDQDVVENLAAKMISKEGPGILQWLIDGAVAYFDGDDRKLAGPDSVRLATQDYEESEDTVGQFVSECCVVGPHNAYRAEQAQLRRAYEAWCTTTGMRPVPVREFGNAVRRLAKMKSAKDMVKSNGRRHYVGIGLVEETQDQSETAGAQQ</sequence>
<evidence type="ECO:0000256" key="3">
    <source>
        <dbReference type="ARBA" id="ARBA00022840"/>
    </source>
</evidence>
<dbReference type="PROSITE" id="PS51206">
    <property type="entry name" value="SF3_HELICASE_1"/>
    <property type="match status" value="1"/>
</dbReference>
<comment type="caution">
    <text evidence="5">The sequence shown here is derived from an EMBL/GenBank/DDBJ whole genome shotgun (WGS) entry which is preliminary data.</text>
</comment>